<sequence>MDVLSITLSKKINTTWSWCNSTHFKSNFRWANGNETIEKFINLFKYSTKFEKAMDTSLYDFKMLKVDSFINGILNVSLLLPPTLLYELINGNEITFTHNEDLTHNHNILN</sequence>
<dbReference type="AlphaFoldDB" id="A0A397HVB2"/>
<keyword evidence="2" id="KW-1185">Reference proteome</keyword>
<dbReference type="EMBL" id="PQFF01000295">
    <property type="protein sequence ID" value="RHZ64530.1"/>
    <property type="molecule type" value="Genomic_DNA"/>
</dbReference>
<gene>
    <name evidence="1" type="ORF">Glove_323g9</name>
</gene>
<reference evidence="1 2" key="1">
    <citation type="submission" date="2018-08" db="EMBL/GenBank/DDBJ databases">
        <title>Genome and evolution of the arbuscular mycorrhizal fungus Diversispora epigaea (formerly Glomus versiforme) and its bacterial endosymbionts.</title>
        <authorList>
            <person name="Sun X."/>
            <person name="Fei Z."/>
            <person name="Harrison M."/>
        </authorList>
    </citation>
    <scope>NUCLEOTIDE SEQUENCE [LARGE SCALE GENOMIC DNA]</scope>
    <source>
        <strain evidence="1 2">IT104</strain>
    </source>
</reference>
<protein>
    <submittedName>
        <fullName evidence="1">Uncharacterized protein</fullName>
    </submittedName>
</protein>
<proteinExistence type="predicted"/>
<organism evidence="1 2">
    <name type="scientific">Diversispora epigaea</name>
    <dbReference type="NCBI Taxonomy" id="1348612"/>
    <lineage>
        <taxon>Eukaryota</taxon>
        <taxon>Fungi</taxon>
        <taxon>Fungi incertae sedis</taxon>
        <taxon>Mucoromycota</taxon>
        <taxon>Glomeromycotina</taxon>
        <taxon>Glomeromycetes</taxon>
        <taxon>Diversisporales</taxon>
        <taxon>Diversisporaceae</taxon>
        <taxon>Diversispora</taxon>
    </lineage>
</organism>
<evidence type="ECO:0000313" key="2">
    <source>
        <dbReference type="Proteomes" id="UP000266861"/>
    </source>
</evidence>
<name>A0A397HVB2_9GLOM</name>
<evidence type="ECO:0000313" key="1">
    <source>
        <dbReference type="EMBL" id="RHZ64530.1"/>
    </source>
</evidence>
<dbReference type="Proteomes" id="UP000266861">
    <property type="component" value="Unassembled WGS sequence"/>
</dbReference>
<accession>A0A397HVB2</accession>
<comment type="caution">
    <text evidence="1">The sequence shown here is derived from an EMBL/GenBank/DDBJ whole genome shotgun (WGS) entry which is preliminary data.</text>
</comment>